<keyword evidence="4 8" id="KW-0560">Oxidoreductase</keyword>
<dbReference type="AlphaFoldDB" id="A0A1J7J1W4"/>
<name>A0A1J7J1W4_9PEZI</name>
<evidence type="ECO:0000256" key="8">
    <source>
        <dbReference type="RuleBase" id="RU000461"/>
    </source>
</evidence>
<evidence type="ECO:0000256" key="1">
    <source>
        <dbReference type="ARBA" id="ARBA00001971"/>
    </source>
</evidence>
<evidence type="ECO:0000256" key="4">
    <source>
        <dbReference type="ARBA" id="ARBA00023002"/>
    </source>
</evidence>
<keyword evidence="3 7" id="KW-0479">Metal-binding</keyword>
<evidence type="ECO:0000256" key="6">
    <source>
        <dbReference type="ARBA" id="ARBA00023033"/>
    </source>
</evidence>
<dbReference type="CDD" id="cd11041">
    <property type="entry name" value="CYP503A1-like"/>
    <property type="match status" value="1"/>
</dbReference>
<proteinExistence type="inferred from homology"/>
<keyword evidence="7 8" id="KW-0349">Heme</keyword>
<evidence type="ECO:0000313" key="10">
    <source>
        <dbReference type="EMBL" id="OIW23840.1"/>
    </source>
</evidence>
<dbReference type="InterPro" id="IPR001128">
    <property type="entry name" value="Cyt_P450"/>
</dbReference>
<dbReference type="InterPro" id="IPR002403">
    <property type="entry name" value="Cyt_P450_E_grp-IV"/>
</dbReference>
<dbReference type="InterPro" id="IPR017972">
    <property type="entry name" value="Cyt_P450_CS"/>
</dbReference>
<keyword evidence="11" id="KW-1185">Reference proteome</keyword>
<evidence type="ECO:0000256" key="2">
    <source>
        <dbReference type="ARBA" id="ARBA00010617"/>
    </source>
</evidence>
<keyword evidence="9" id="KW-1133">Transmembrane helix</keyword>
<dbReference type="InParanoid" id="A0A1J7J1W4"/>
<feature type="transmembrane region" description="Helical" evidence="9">
    <location>
        <begin position="12"/>
        <end position="33"/>
    </location>
</feature>
<dbReference type="PANTHER" id="PTHR46206">
    <property type="entry name" value="CYTOCHROME P450"/>
    <property type="match status" value="1"/>
</dbReference>
<feature type="binding site" description="axial binding residue" evidence="7">
    <location>
        <position position="466"/>
    </location>
    <ligand>
        <name>heme</name>
        <dbReference type="ChEBI" id="CHEBI:30413"/>
    </ligand>
    <ligandPart>
        <name>Fe</name>
        <dbReference type="ChEBI" id="CHEBI:18248"/>
    </ligandPart>
</feature>
<dbReference type="PANTHER" id="PTHR46206:SF7">
    <property type="entry name" value="P450, PUTATIVE (EUROFUNG)-RELATED"/>
    <property type="match status" value="1"/>
</dbReference>
<dbReference type="GO" id="GO:0005506">
    <property type="term" value="F:iron ion binding"/>
    <property type="evidence" value="ECO:0007669"/>
    <property type="project" value="InterPro"/>
</dbReference>
<keyword evidence="6 8" id="KW-0503">Monooxygenase</keyword>
<evidence type="ECO:0000256" key="9">
    <source>
        <dbReference type="SAM" id="Phobius"/>
    </source>
</evidence>
<dbReference type="SUPFAM" id="SSF48264">
    <property type="entry name" value="Cytochrome P450"/>
    <property type="match status" value="1"/>
</dbReference>
<dbReference type="Proteomes" id="UP000182658">
    <property type="component" value="Unassembled WGS sequence"/>
</dbReference>
<dbReference type="OrthoDB" id="1844152at2759"/>
<evidence type="ECO:0000313" key="11">
    <source>
        <dbReference type="Proteomes" id="UP000182658"/>
    </source>
</evidence>
<sequence>MAAQILEVVVERVPLIATTAIVSLLAFIIQRLFSKASLSHFPLAGAMIGDAEKRRKAYLAGAKSIYKEGYQKFKNSVFRVTSPRTYSDTVVVSPAFLPELKKLPDDVLSMSEAVAEQLEAKYTKINTDEPIVAHTVKASLTPGLVRLNHYIADEVDRTLRTELPPCKDWTEVNINSKLLRVVAIVSGRVFIGPELCHDEAYINAAVNYTIDVIQALQAVQRLTPWQRWLRGSSLPEVKNLDRHEEEATRFLRPIIAARRQAEKDQPGYQKPDDMLQWLMNERDFGEREDRELAKLQLTVSFAAIHTTTLTATNAFYNLAAHPQLVPELRQEIQTVLAEHGNQFTSPALQKMKKLDSFLKETLRLHPNAMVSFRRKVLKPITLSSGQVIPAGVMLEVPHYAISHDEETFPEPEKFDGLRFYRMREQSQTFNKPSAGGKATSVEAAAHNLFASVSQNSPTFGYGRHACPGRFFAANEIKMIVSRALLTYDIRNVGESTERYPNIEVSNLCFPDPTRKLLFKAV</sequence>
<dbReference type="STRING" id="1408157.A0A1J7J1W4"/>
<dbReference type="EMBL" id="KV875105">
    <property type="protein sequence ID" value="OIW23840.1"/>
    <property type="molecule type" value="Genomic_DNA"/>
</dbReference>
<dbReference type="Gene3D" id="1.10.630.10">
    <property type="entry name" value="Cytochrome P450"/>
    <property type="match status" value="1"/>
</dbReference>
<dbReference type="PRINTS" id="PR00465">
    <property type="entry name" value="EP450IV"/>
</dbReference>
<dbReference type="Pfam" id="PF00067">
    <property type="entry name" value="p450"/>
    <property type="match status" value="1"/>
</dbReference>
<dbReference type="GO" id="GO:0004497">
    <property type="term" value="F:monooxygenase activity"/>
    <property type="evidence" value="ECO:0007669"/>
    <property type="project" value="UniProtKB-KW"/>
</dbReference>
<keyword evidence="9" id="KW-0472">Membrane</keyword>
<reference evidence="10 11" key="1">
    <citation type="submission" date="2016-10" db="EMBL/GenBank/DDBJ databases">
        <title>Draft genome sequence of Coniochaeta ligniaria NRRL30616, a lignocellulolytic fungus for bioabatement of inhibitors in plant biomass hydrolysates.</title>
        <authorList>
            <consortium name="DOE Joint Genome Institute"/>
            <person name="Jimenez D.J."/>
            <person name="Hector R.E."/>
            <person name="Riley R."/>
            <person name="Sun H."/>
            <person name="Grigoriev I.V."/>
            <person name="Van Elsas J.D."/>
            <person name="Nichols N.N."/>
        </authorList>
    </citation>
    <scope>NUCLEOTIDE SEQUENCE [LARGE SCALE GENOMIC DNA]</scope>
    <source>
        <strain evidence="10 11">NRRL 30616</strain>
    </source>
</reference>
<evidence type="ECO:0000256" key="7">
    <source>
        <dbReference type="PIRSR" id="PIRSR602403-1"/>
    </source>
</evidence>
<dbReference type="PROSITE" id="PS00086">
    <property type="entry name" value="CYTOCHROME_P450"/>
    <property type="match status" value="1"/>
</dbReference>
<keyword evidence="9" id="KW-0812">Transmembrane</keyword>
<protein>
    <submittedName>
        <fullName evidence="10">Cytochrome P450</fullName>
    </submittedName>
</protein>
<evidence type="ECO:0000256" key="5">
    <source>
        <dbReference type="ARBA" id="ARBA00023004"/>
    </source>
</evidence>
<dbReference type="GO" id="GO:0020037">
    <property type="term" value="F:heme binding"/>
    <property type="evidence" value="ECO:0007669"/>
    <property type="project" value="InterPro"/>
</dbReference>
<accession>A0A1J7J1W4</accession>
<keyword evidence="5 7" id="KW-0408">Iron</keyword>
<comment type="cofactor">
    <cofactor evidence="1 7">
        <name>heme</name>
        <dbReference type="ChEBI" id="CHEBI:30413"/>
    </cofactor>
</comment>
<dbReference type="GO" id="GO:0016705">
    <property type="term" value="F:oxidoreductase activity, acting on paired donors, with incorporation or reduction of molecular oxygen"/>
    <property type="evidence" value="ECO:0007669"/>
    <property type="project" value="InterPro"/>
</dbReference>
<evidence type="ECO:0000256" key="3">
    <source>
        <dbReference type="ARBA" id="ARBA00022723"/>
    </source>
</evidence>
<dbReference type="InterPro" id="IPR036396">
    <property type="entry name" value="Cyt_P450_sf"/>
</dbReference>
<gene>
    <name evidence="10" type="ORF">CONLIGDRAFT_585038</name>
</gene>
<comment type="similarity">
    <text evidence="2 8">Belongs to the cytochrome P450 family.</text>
</comment>
<organism evidence="10 11">
    <name type="scientific">Coniochaeta ligniaria NRRL 30616</name>
    <dbReference type="NCBI Taxonomy" id="1408157"/>
    <lineage>
        <taxon>Eukaryota</taxon>
        <taxon>Fungi</taxon>
        <taxon>Dikarya</taxon>
        <taxon>Ascomycota</taxon>
        <taxon>Pezizomycotina</taxon>
        <taxon>Sordariomycetes</taxon>
        <taxon>Sordariomycetidae</taxon>
        <taxon>Coniochaetales</taxon>
        <taxon>Coniochaetaceae</taxon>
        <taxon>Coniochaeta</taxon>
    </lineage>
</organism>